<dbReference type="SUPFAM" id="SSF51445">
    <property type="entry name" value="(Trans)glycosidases"/>
    <property type="match status" value="1"/>
</dbReference>
<dbReference type="Pfam" id="PF01915">
    <property type="entry name" value="Glyco_hydro_3_C"/>
    <property type="match status" value="1"/>
</dbReference>
<dbReference type="GO" id="GO:0045493">
    <property type="term" value="P:xylan catabolic process"/>
    <property type="evidence" value="ECO:0007669"/>
    <property type="project" value="InterPro"/>
</dbReference>
<proteinExistence type="inferred from homology"/>
<evidence type="ECO:0000256" key="1">
    <source>
        <dbReference type="ARBA" id="ARBA00005336"/>
    </source>
</evidence>
<feature type="region of interest" description="Disordered" evidence="4">
    <location>
        <begin position="865"/>
        <end position="891"/>
    </location>
</feature>
<dbReference type="InterPro" id="IPR026891">
    <property type="entry name" value="Fn3-like"/>
</dbReference>
<comment type="similarity">
    <text evidence="1">Belongs to the glycosyl hydrolase 3 family.</text>
</comment>
<dbReference type="Pfam" id="PF07691">
    <property type="entry name" value="PA14"/>
    <property type="match status" value="1"/>
</dbReference>
<protein>
    <submittedName>
        <fullName evidence="7">Glucan 1,4-alpha-glucosidase</fullName>
    </submittedName>
</protein>
<dbReference type="Gene3D" id="2.60.40.10">
    <property type="entry name" value="Immunoglobulins"/>
    <property type="match status" value="1"/>
</dbReference>
<dbReference type="PANTHER" id="PTHR42721:SF3">
    <property type="entry name" value="BETA-D-XYLOSIDASE 5-RELATED"/>
    <property type="match status" value="1"/>
</dbReference>
<name>A0A2S7JYZ7_9PROT</name>
<dbReference type="Gene3D" id="3.40.50.1700">
    <property type="entry name" value="Glycoside hydrolase family 3 C-terminal domain"/>
    <property type="match status" value="2"/>
</dbReference>
<evidence type="ECO:0000313" key="8">
    <source>
        <dbReference type="Proteomes" id="UP000239504"/>
    </source>
</evidence>
<dbReference type="InterPro" id="IPR013783">
    <property type="entry name" value="Ig-like_fold"/>
</dbReference>
<dbReference type="InterPro" id="IPR037524">
    <property type="entry name" value="PA14/GLEYA"/>
</dbReference>
<dbReference type="InterPro" id="IPR001764">
    <property type="entry name" value="Glyco_hydro_3_N"/>
</dbReference>
<dbReference type="InterPro" id="IPR044993">
    <property type="entry name" value="BXL"/>
</dbReference>
<evidence type="ECO:0000256" key="4">
    <source>
        <dbReference type="SAM" id="MobiDB-lite"/>
    </source>
</evidence>
<dbReference type="GO" id="GO:0046556">
    <property type="term" value="F:alpha-L-arabinofuranosidase activity"/>
    <property type="evidence" value="ECO:0007669"/>
    <property type="project" value="TreeGrafter"/>
</dbReference>
<dbReference type="SMART" id="SM00758">
    <property type="entry name" value="PA14"/>
    <property type="match status" value="1"/>
</dbReference>
<keyword evidence="3" id="KW-0378">Hydrolase</keyword>
<evidence type="ECO:0000256" key="5">
    <source>
        <dbReference type="SAM" id="SignalP"/>
    </source>
</evidence>
<dbReference type="InterPro" id="IPR036962">
    <property type="entry name" value="Glyco_hydro_3_N_sf"/>
</dbReference>
<keyword evidence="2 5" id="KW-0732">Signal</keyword>
<organism evidence="7 8">
    <name type="scientific">Hyphococcus luteus</name>
    <dbReference type="NCBI Taxonomy" id="2058213"/>
    <lineage>
        <taxon>Bacteria</taxon>
        <taxon>Pseudomonadati</taxon>
        <taxon>Pseudomonadota</taxon>
        <taxon>Alphaproteobacteria</taxon>
        <taxon>Parvularculales</taxon>
        <taxon>Parvularculaceae</taxon>
        <taxon>Hyphococcus</taxon>
    </lineage>
</organism>
<dbReference type="InterPro" id="IPR002772">
    <property type="entry name" value="Glyco_hydro_3_C"/>
</dbReference>
<dbReference type="Pfam" id="PF00933">
    <property type="entry name" value="Glyco_hydro_3"/>
    <property type="match status" value="1"/>
</dbReference>
<dbReference type="RefSeq" id="WP_104832111.1">
    <property type="nucleotide sequence ID" value="NZ_PJCH01000017.1"/>
</dbReference>
<dbReference type="InterPro" id="IPR036881">
    <property type="entry name" value="Glyco_hydro_3_C_sf"/>
</dbReference>
<feature type="domain" description="PA14" evidence="6">
    <location>
        <begin position="480"/>
        <end position="612"/>
    </location>
</feature>
<dbReference type="PANTHER" id="PTHR42721">
    <property type="entry name" value="SUGAR HYDROLASE-RELATED"/>
    <property type="match status" value="1"/>
</dbReference>
<dbReference type="InterPro" id="IPR011658">
    <property type="entry name" value="PA14_dom"/>
</dbReference>
<feature type="signal peptide" evidence="5">
    <location>
        <begin position="1"/>
        <end position="26"/>
    </location>
</feature>
<keyword evidence="8" id="KW-1185">Reference proteome</keyword>
<dbReference type="SUPFAM" id="SSF52279">
    <property type="entry name" value="Beta-D-glucan exohydrolase, C-terminal domain"/>
    <property type="match status" value="1"/>
</dbReference>
<dbReference type="EMBL" id="PJCH01000017">
    <property type="protein sequence ID" value="PQA85471.1"/>
    <property type="molecule type" value="Genomic_DNA"/>
</dbReference>
<feature type="chain" id="PRO_5015671412" evidence="5">
    <location>
        <begin position="27"/>
        <end position="891"/>
    </location>
</feature>
<gene>
    <name evidence="7" type="ORF">CW354_21235</name>
</gene>
<dbReference type="OrthoDB" id="9781691at2"/>
<comment type="caution">
    <text evidence="7">The sequence shown here is derived from an EMBL/GenBank/DDBJ whole genome shotgun (WGS) entry which is preliminary data.</text>
</comment>
<feature type="compositionally biased region" description="Polar residues" evidence="4">
    <location>
        <begin position="881"/>
        <end position="891"/>
    </location>
</feature>
<dbReference type="InterPro" id="IPR017853">
    <property type="entry name" value="GH"/>
</dbReference>
<evidence type="ECO:0000259" key="6">
    <source>
        <dbReference type="PROSITE" id="PS51820"/>
    </source>
</evidence>
<dbReference type="PROSITE" id="PS51257">
    <property type="entry name" value="PROKAR_LIPOPROTEIN"/>
    <property type="match status" value="1"/>
</dbReference>
<dbReference type="Gene3D" id="3.20.20.300">
    <property type="entry name" value="Glycoside hydrolase, family 3, N-terminal domain"/>
    <property type="match status" value="1"/>
</dbReference>
<reference evidence="7 8" key="1">
    <citation type="submission" date="2017-12" db="EMBL/GenBank/DDBJ databases">
        <authorList>
            <person name="Hurst M.R.H."/>
        </authorList>
    </citation>
    <scope>NUCLEOTIDE SEQUENCE [LARGE SCALE GENOMIC DNA]</scope>
    <source>
        <strain evidence="7 8">SY-3-19</strain>
    </source>
</reference>
<evidence type="ECO:0000313" key="7">
    <source>
        <dbReference type="EMBL" id="PQA85471.1"/>
    </source>
</evidence>
<sequence length="891" mass="96606">MTNLTRSVCLALTALAGTCAASSACAQGGGQDDGEAYLDASLSAEERAADLVSHMTLEEKAWQTGNAAPAIPRLDIPAYDWWNEGLHGVARAGFATVFPQAIGLAATWDRETIAEMGEIIRVEFRAKRLQALADGSASERYHGLTVWSPNINIFRDPRWGRGQETYGEDPYLTGEIAIAFIKSLQGDDPDHPWVNATAKHYAVHSGPESNRHREDIHPSPYDFEDTYLPAFRAAVVEGGVDAIMCAYNAVDGVPACASEELMQTILRDQWDFDGYVLSDCGGAANVYREDSLNYVDTGEEAVTLSFNAGMDLICGDFRNEWSMETEHIIAAVENDMLDEAVLDRSLERLFTARIRLGLFDEPDYDDDVPYADVTAEDNDTPEHRAKSVTVAEKSMVLLKNDGLLPIREAPDKIAVIGPNADSLDALIGNYYGTPSHPVTILDGVRKRFADSEITYVQGTGLIGPAETPVPDDVLCLDKACAKKGLKAEHFDNENLQGEPVSTGVESNAAFEWFSPERHTSVRWTGYLKAPESGEYRFRFSSQNGYRVFVDGKTVIDEWGVGDAPSIASGAISLEEGEIYPIRVEGFQRGLRGEQKLVWSRPSDATGPAVAAATDADLVIFVGGLTARVEGEEMRIETEGFAGGDRTAIGLPAPQQTLLKALHETGKPVVFVLMNGSAVAVNWADENIPAIIEAWYPGGQGGDAVANLIAGDFSPAGRLPVTFYRSVDQLPAFTDYSMEGRTYRYFDGEVLYPFGYGLSYSSFDYGKPKLSAKKIEGNGEVTVSVEVTNTGDMDSDEVAQLYVTHKGVSPAPIRALQGFKRIHLKKGESKTVSFTLKDRALSVVGEDGARFVPKGKVEIWVGGGQPVGRDGLPTPPGGKTTLRITSSTDLPD</sequence>
<dbReference type="SUPFAM" id="SSF56988">
    <property type="entry name" value="Anthrax protective antigen"/>
    <property type="match status" value="1"/>
</dbReference>
<dbReference type="SMART" id="SM01217">
    <property type="entry name" value="Fn3_like"/>
    <property type="match status" value="1"/>
</dbReference>
<dbReference type="GO" id="GO:0031222">
    <property type="term" value="P:arabinan catabolic process"/>
    <property type="evidence" value="ECO:0007669"/>
    <property type="project" value="TreeGrafter"/>
</dbReference>
<dbReference type="Proteomes" id="UP000239504">
    <property type="component" value="Unassembled WGS sequence"/>
</dbReference>
<dbReference type="PROSITE" id="PS51820">
    <property type="entry name" value="PA14"/>
    <property type="match status" value="1"/>
</dbReference>
<dbReference type="Pfam" id="PF14310">
    <property type="entry name" value="Fn3-like"/>
    <property type="match status" value="1"/>
</dbReference>
<dbReference type="GO" id="GO:0009044">
    <property type="term" value="F:xylan 1,4-beta-xylosidase activity"/>
    <property type="evidence" value="ECO:0007669"/>
    <property type="project" value="InterPro"/>
</dbReference>
<evidence type="ECO:0000256" key="2">
    <source>
        <dbReference type="ARBA" id="ARBA00022729"/>
    </source>
</evidence>
<dbReference type="PRINTS" id="PR00133">
    <property type="entry name" value="GLHYDRLASE3"/>
</dbReference>
<accession>A0A2S7JYZ7</accession>
<dbReference type="AlphaFoldDB" id="A0A2S7JYZ7"/>
<evidence type="ECO:0000256" key="3">
    <source>
        <dbReference type="ARBA" id="ARBA00022801"/>
    </source>
</evidence>